<feature type="compositionally biased region" description="Basic and acidic residues" evidence="1">
    <location>
        <begin position="8"/>
        <end position="28"/>
    </location>
</feature>
<evidence type="ECO:0000313" key="2">
    <source>
        <dbReference type="EMBL" id="KAJ3578090.1"/>
    </source>
</evidence>
<feature type="region of interest" description="Disordered" evidence="1">
    <location>
        <begin position="1"/>
        <end position="28"/>
    </location>
</feature>
<protein>
    <submittedName>
        <fullName evidence="2">Uncharacterized protein</fullName>
    </submittedName>
</protein>
<keyword evidence="3" id="KW-1185">Reference proteome</keyword>
<evidence type="ECO:0000313" key="3">
    <source>
        <dbReference type="Proteomes" id="UP001148614"/>
    </source>
</evidence>
<name>A0A9W8NK04_9PEZI</name>
<sequence>MQNANEQLSKENEHLRRLLARMENEREENTRRIAELQAQNHRYREQSESQKQLVVQIANSISAAFREYSESLQSPPPPPSTRARAGSSEYEDVISAWSDSVSSS</sequence>
<feature type="region of interest" description="Disordered" evidence="1">
    <location>
        <begin position="67"/>
        <end position="89"/>
    </location>
</feature>
<organism evidence="2 3">
    <name type="scientific">Xylaria arbuscula</name>
    <dbReference type="NCBI Taxonomy" id="114810"/>
    <lineage>
        <taxon>Eukaryota</taxon>
        <taxon>Fungi</taxon>
        <taxon>Dikarya</taxon>
        <taxon>Ascomycota</taxon>
        <taxon>Pezizomycotina</taxon>
        <taxon>Sordariomycetes</taxon>
        <taxon>Xylariomycetidae</taxon>
        <taxon>Xylariales</taxon>
        <taxon>Xylariaceae</taxon>
        <taxon>Xylaria</taxon>
    </lineage>
</organism>
<dbReference type="Proteomes" id="UP001148614">
    <property type="component" value="Unassembled WGS sequence"/>
</dbReference>
<comment type="caution">
    <text evidence="2">The sequence shown here is derived from an EMBL/GenBank/DDBJ whole genome shotgun (WGS) entry which is preliminary data.</text>
</comment>
<dbReference type="EMBL" id="JANPWZ010000261">
    <property type="protein sequence ID" value="KAJ3578090.1"/>
    <property type="molecule type" value="Genomic_DNA"/>
</dbReference>
<dbReference type="AlphaFoldDB" id="A0A9W8NK04"/>
<gene>
    <name evidence="2" type="ORF">NPX13_g2472</name>
</gene>
<dbReference type="Gene3D" id="1.20.5.1700">
    <property type="match status" value="1"/>
</dbReference>
<evidence type="ECO:0000256" key="1">
    <source>
        <dbReference type="SAM" id="MobiDB-lite"/>
    </source>
</evidence>
<accession>A0A9W8NK04</accession>
<reference evidence="2" key="1">
    <citation type="submission" date="2022-07" db="EMBL/GenBank/DDBJ databases">
        <title>Genome Sequence of Xylaria arbuscula.</title>
        <authorList>
            <person name="Buettner E."/>
        </authorList>
    </citation>
    <scope>NUCLEOTIDE SEQUENCE</scope>
    <source>
        <strain evidence="2">VT107</strain>
    </source>
</reference>
<proteinExistence type="predicted"/>